<dbReference type="PROSITE" id="PS51192">
    <property type="entry name" value="HELICASE_ATP_BIND_1"/>
    <property type="match status" value="1"/>
</dbReference>
<feature type="region of interest" description="Disordered" evidence="12">
    <location>
        <begin position="361"/>
        <end position="381"/>
    </location>
</feature>
<dbReference type="GO" id="GO:0003723">
    <property type="term" value="F:RNA binding"/>
    <property type="evidence" value="ECO:0007669"/>
    <property type="project" value="UniProtKB-KW"/>
</dbReference>
<evidence type="ECO:0000256" key="7">
    <source>
        <dbReference type="ARBA" id="ARBA00022806"/>
    </source>
</evidence>
<sequence length="1459" mass="164488">MAKKKKTQLKPIARGFATTSLPKKIVPESLPQLSSEPETPVEDATSAGDTRDKSEPSTSPAKTDLNAMSAEDVFLQSLVDKLQDKTEKEISRTIKAIEVDRRYSQTLPRLEIDLILRDRILEVTLDDPDIKDSKCSKFSEDEEEKMLARLGITYGVLRRLGFNEERVNQCLKSISGVDLDTAYEWLYLNCTEDELNPNPIVAQEPKTISAITNKDMQQPNRQFLKAQKDFNDNSPIVVTQAEIEEGRIEDELTNNKANTKVPEIPPDVKSRIFGTYGSNASADEDALDESDPTLLHVCLKLQRDLITLQAKSSFTVDQLRQLDRKINEISKDYLFDGKEALSVYRKEQQIAEKLRLEERLRSSPVKGSDSTIGPKRSKAPSVNNHLAATSLLDDSDSDESSTGVLGFLDEVGATEITVKGVTYKFRDMNIPKHWSGPMPRTVLRDFVAKIDKYAAISYVIISGQSRARRASVGISWRGHKRDEWAMDDVACSTDSQAEQYIATIALHSLTYPLTDGFISSSPASTSNSTSFRLLPACYRDLWDELEDTRKNRDDLINRSIWSSLYSLVKARIQSDSKRNEKILKQTSLKQPSGISRTYFDNKNYELDLLALEFQARQASPIYQQMLARRNELPIAQYRTAITDILDHSQVLVLSGETGCGKSTQVPAFLLEDHISHGKPCKIYCTEPRRISAISLAQRVSYELCDPPNSVGTPNSLVGYSIRLESNITRNTRLAFVTNGIALRMLEGGSGQGGQGTAFDEITHLIIDEVHERTIESDFLLIVLKSLLIERPDLKVILMSATVDSEKISNYFDNCPVLLVPGRTFPVNVQYLEDAIEFTQWYIQDDSPYARRLHDKYYKGKNRPEWSEDAPTIDDEDDDSSTEIPSAGLKLEKRYSPGTTRTLNTIDERLIPYDLIMLLLEHICYRNQDYYPFSKAILIFMPGLGEIRRLNDLLTEHRVLGSNEFRLYPLHSTLSSESQGAVFDIPPLGVRKIVIATNIAETGITIPDITCVIDTGKHREMRFDEKRQISRLSETFVARSNAAQRRGRAGRVQNGLCFHLFTKTRHDTLMADHPLPEMMRLSLSDLALRIKIMKIKLGSSIEDVLARALDPPVSINVQRAVSMLVEVRALTLNEEITPMGKLLSKLPTDVHLGKFLLISTIFRCLDPALTIAATLNSKSPFVAPLGLEQDADRAKDSFRTENSDFLTIHNAFSSWRRACANPNLARKFCRTNFLSHQNLQQIEDLRQQFLGYLIDSSFIQVDKSFVRELTRARYGRNRTRLVTLPPELDMNSTNPLLVHAALAAGLYPKILSVDPKNAQLRTITNNQHTFLHPSSVNCGKNVLDFGVNHLVYFTLMHSKRLYAWETAPVDDLALLLLCGDCESKLISDSAFIDRKLKFTISAKSNIALKTLRERLADLLALQFQGKTLSESQRKWMEIGFLALSRIKLKDEKDDIGVGIR</sequence>
<keyword evidence="6" id="KW-0378">Hydrolase</keyword>
<evidence type="ECO:0000256" key="11">
    <source>
        <dbReference type="ARBA" id="ARBA00047984"/>
    </source>
</evidence>
<dbReference type="FunFam" id="3.40.50.300:FF:000500">
    <property type="entry name" value="ATP-dependent RNA helicase DHX29"/>
    <property type="match status" value="1"/>
</dbReference>
<evidence type="ECO:0000256" key="12">
    <source>
        <dbReference type="SAM" id="MobiDB-lite"/>
    </source>
</evidence>
<dbReference type="Pfam" id="PF24899">
    <property type="entry name" value="UBA_DHX29"/>
    <property type="match status" value="1"/>
</dbReference>
<keyword evidence="16" id="KW-1185">Reference proteome</keyword>
<evidence type="ECO:0000256" key="9">
    <source>
        <dbReference type="ARBA" id="ARBA00022884"/>
    </source>
</evidence>
<dbReference type="InterPro" id="IPR014001">
    <property type="entry name" value="Helicase_ATP-bd"/>
</dbReference>
<evidence type="ECO:0000256" key="10">
    <source>
        <dbReference type="ARBA" id="ARBA00022946"/>
    </source>
</evidence>
<evidence type="ECO:0000259" key="13">
    <source>
        <dbReference type="PROSITE" id="PS51192"/>
    </source>
</evidence>
<dbReference type="SUPFAM" id="SSF52540">
    <property type="entry name" value="P-loop containing nucleoside triphosphate hydrolases"/>
    <property type="match status" value="1"/>
</dbReference>
<dbReference type="InterPro" id="IPR011545">
    <property type="entry name" value="DEAD/DEAH_box_helicase_dom"/>
</dbReference>
<evidence type="ECO:0000313" key="16">
    <source>
        <dbReference type="Proteomes" id="UP000054270"/>
    </source>
</evidence>
<dbReference type="Pfam" id="PF00271">
    <property type="entry name" value="Helicase_C"/>
    <property type="match status" value="1"/>
</dbReference>
<dbReference type="Gene3D" id="3.40.50.300">
    <property type="entry name" value="P-loop containing nucleotide triphosphate hydrolases"/>
    <property type="match status" value="2"/>
</dbReference>
<evidence type="ECO:0000256" key="3">
    <source>
        <dbReference type="ARBA" id="ARBA00022528"/>
    </source>
</evidence>
<keyword evidence="4" id="KW-0934">Plastid</keyword>
<dbReference type="Gene3D" id="1.20.120.1080">
    <property type="match status" value="1"/>
</dbReference>
<dbReference type="PANTHER" id="PTHR18934:SF145">
    <property type="entry name" value="ATP-DEPENDENT RNA HELICASE DHX57-RELATED"/>
    <property type="match status" value="1"/>
</dbReference>
<keyword evidence="5" id="KW-0547">Nucleotide-binding</keyword>
<dbReference type="CDD" id="cd18791">
    <property type="entry name" value="SF2_C_RHA"/>
    <property type="match status" value="1"/>
</dbReference>
<dbReference type="InterPro" id="IPR011709">
    <property type="entry name" value="DEAD-box_helicase_OB_fold"/>
</dbReference>
<dbReference type="GO" id="GO:0016787">
    <property type="term" value="F:hydrolase activity"/>
    <property type="evidence" value="ECO:0007669"/>
    <property type="project" value="UniProtKB-KW"/>
</dbReference>
<dbReference type="Pfam" id="PF07717">
    <property type="entry name" value="OB_NTP_bind"/>
    <property type="match status" value="1"/>
</dbReference>
<dbReference type="SMART" id="SM00847">
    <property type="entry name" value="HA2"/>
    <property type="match status" value="1"/>
</dbReference>
<dbReference type="SMART" id="SM00490">
    <property type="entry name" value="HELICc"/>
    <property type="match status" value="1"/>
</dbReference>
<dbReference type="SMART" id="SM00487">
    <property type="entry name" value="DEXDc"/>
    <property type="match status" value="1"/>
</dbReference>
<dbReference type="InterPro" id="IPR056890">
    <property type="entry name" value="UBA_DHX29-like"/>
</dbReference>
<evidence type="ECO:0000256" key="1">
    <source>
        <dbReference type="ARBA" id="ARBA00004229"/>
    </source>
</evidence>
<dbReference type="FunFam" id="1.20.120.1080:FF:000002">
    <property type="entry name" value="Putative ATP-dependent RNA helicase DHX36"/>
    <property type="match status" value="1"/>
</dbReference>
<evidence type="ECO:0000259" key="14">
    <source>
        <dbReference type="PROSITE" id="PS51194"/>
    </source>
</evidence>
<proteinExistence type="predicted"/>
<dbReference type="InterPro" id="IPR001650">
    <property type="entry name" value="Helicase_C-like"/>
</dbReference>
<dbReference type="Pfam" id="PF00270">
    <property type="entry name" value="DEAD"/>
    <property type="match status" value="1"/>
</dbReference>
<feature type="region of interest" description="Disordered" evidence="12">
    <location>
        <begin position="862"/>
        <end position="883"/>
    </location>
</feature>
<reference evidence="16" key="1">
    <citation type="submission" date="2014-04" db="EMBL/GenBank/DDBJ databases">
        <title>Evolutionary Origins and Diversification of the Mycorrhizal Mutualists.</title>
        <authorList>
            <consortium name="DOE Joint Genome Institute"/>
            <consortium name="Mycorrhizal Genomics Consortium"/>
            <person name="Kohler A."/>
            <person name="Kuo A."/>
            <person name="Nagy L.G."/>
            <person name="Floudas D."/>
            <person name="Copeland A."/>
            <person name="Barry K.W."/>
            <person name="Cichocki N."/>
            <person name="Veneault-Fourrey C."/>
            <person name="LaButti K."/>
            <person name="Lindquist E.A."/>
            <person name="Lipzen A."/>
            <person name="Lundell T."/>
            <person name="Morin E."/>
            <person name="Murat C."/>
            <person name="Riley R."/>
            <person name="Ohm R."/>
            <person name="Sun H."/>
            <person name="Tunlid A."/>
            <person name="Henrissat B."/>
            <person name="Grigoriev I.V."/>
            <person name="Hibbett D.S."/>
            <person name="Martin F."/>
        </authorList>
    </citation>
    <scope>NUCLEOTIDE SEQUENCE [LARGE SCALE GENOMIC DNA]</scope>
    <source>
        <strain evidence="16">FD-334 SS-4</strain>
    </source>
</reference>
<dbReference type="Pfam" id="PF21010">
    <property type="entry name" value="HA2_C"/>
    <property type="match status" value="1"/>
</dbReference>
<evidence type="ECO:0000256" key="5">
    <source>
        <dbReference type="ARBA" id="ARBA00022741"/>
    </source>
</evidence>
<dbReference type="EC" id="3.6.4.13" evidence="2"/>
<name>A0A0D2MYU6_HYPSF</name>
<dbReference type="Proteomes" id="UP000054270">
    <property type="component" value="Unassembled WGS sequence"/>
</dbReference>
<dbReference type="CDD" id="cd17917">
    <property type="entry name" value="DEXHc_RHA-like"/>
    <property type="match status" value="1"/>
</dbReference>
<dbReference type="OrthoDB" id="5600252at2759"/>
<keyword evidence="3" id="KW-0150">Chloroplast</keyword>
<dbReference type="OMA" id="TFPVEMK"/>
<keyword evidence="9" id="KW-0694">RNA-binding</keyword>
<accession>A0A0D2MYU6</accession>
<feature type="domain" description="Helicase ATP-binding" evidence="13">
    <location>
        <begin position="642"/>
        <end position="820"/>
    </location>
</feature>
<evidence type="ECO:0000256" key="8">
    <source>
        <dbReference type="ARBA" id="ARBA00022840"/>
    </source>
</evidence>
<dbReference type="PANTHER" id="PTHR18934">
    <property type="entry name" value="ATP-DEPENDENT RNA HELICASE"/>
    <property type="match status" value="1"/>
</dbReference>
<protein>
    <recommendedName>
        <fullName evidence="2">RNA helicase</fullName>
        <ecNumber evidence="2">3.6.4.13</ecNumber>
    </recommendedName>
</protein>
<organism evidence="15 16">
    <name type="scientific">Hypholoma sublateritium (strain FD-334 SS-4)</name>
    <dbReference type="NCBI Taxonomy" id="945553"/>
    <lineage>
        <taxon>Eukaryota</taxon>
        <taxon>Fungi</taxon>
        <taxon>Dikarya</taxon>
        <taxon>Basidiomycota</taxon>
        <taxon>Agaricomycotina</taxon>
        <taxon>Agaricomycetes</taxon>
        <taxon>Agaricomycetidae</taxon>
        <taxon>Agaricales</taxon>
        <taxon>Agaricineae</taxon>
        <taxon>Strophariaceae</taxon>
        <taxon>Hypholoma</taxon>
    </lineage>
</organism>
<evidence type="ECO:0000256" key="2">
    <source>
        <dbReference type="ARBA" id="ARBA00012552"/>
    </source>
</evidence>
<feature type="domain" description="Helicase C-terminal" evidence="14">
    <location>
        <begin position="924"/>
        <end position="1093"/>
    </location>
</feature>
<dbReference type="PROSITE" id="PS51194">
    <property type="entry name" value="HELICASE_CTER"/>
    <property type="match status" value="1"/>
</dbReference>
<dbReference type="EMBL" id="KN817519">
    <property type="protein sequence ID" value="KJA29258.1"/>
    <property type="molecule type" value="Genomic_DNA"/>
</dbReference>
<dbReference type="FunFam" id="3.40.50.300:FF:000819">
    <property type="entry name" value="ATP dependent RNA helicase, putative"/>
    <property type="match status" value="1"/>
</dbReference>
<evidence type="ECO:0000256" key="6">
    <source>
        <dbReference type="ARBA" id="ARBA00022801"/>
    </source>
</evidence>
<gene>
    <name evidence="15" type="ORF">HYPSUDRAFT_73772</name>
</gene>
<keyword evidence="7" id="KW-0347">Helicase</keyword>
<feature type="region of interest" description="Disordered" evidence="12">
    <location>
        <begin position="1"/>
        <end position="66"/>
    </location>
</feature>
<comment type="subcellular location">
    <subcellularLocation>
        <location evidence="1">Plastid</location>
        <location evidence="1">Chloroplast</location>
    </subcellularLocation>
</comment>
<evidence type="ECO:0000313" key="15">
    <source>
        <dbReference type="EMBL" id="KJA29258.1"/>
    </source>
</evidence>
<dbReference type="STRING" id="945553.A0A0D2MYU6"/>
<keyword evidence="8" id="KW-0067">ATP-binding</keyword>
<dbReference type="InterPro" id="IPR027417">
    <property type="entry name" value="P-loop_NTPase"/>
</dbReference>
<evidence type="ECO:0000256" key="4">
    <source>
        <dbReference type="ARBA" id="ARBA00022640"/>
    </source>
</evidence>
<dbReference type="GO" id="GO:0005524">
    <property type="term" value="F:ATP binding"/>
    <property type="evidence" value="ECO:0007669"/>
    <property type="project" value="UniProtKB-KW"/>
</dbReference>
<dbReference type="InterPro" id="IPR007502">
    <property type="entry name" value="Helicase-assoc_dom"/>
</dbReference>
<dbReference type="GO" id="GO:0003724">
    <property type="term" value="F:RNA helicase activity"/>
    <property type="evidence" value="ECO:0007669"/>
    <property type="project" value="UniProtKB-EC"/>
</dbReference>
<keyword evidence="10" id="KW-0809">Transit peptide</keyword>
<feature type="compositionally biased region" description="Acidic residues" evidence="12">
    <location>
        <begin position="866"/>
        <end position="880"/>
    </location>
</feature>
<comment type="catalytic activity">
    <reaction evidence="11">
        <text>ATP + H2O = ADP + phosphate + H(+)</text>
        <dbReference type="Rhea" id="RHEA:13065"/>
        <dbReference type="ChEBI" id="CHEBI:15377"/>
        <dbReference type="ChEBI" id="CHEBI:15378"/>
        <dbReference type="ChEBI" id="CHEBI:30616"/>
        <dbReference type="ChEBI" id="CHEBI:43474"/>
        <dbReference type="ChEBI" id="CHEBI:456216"/>
        <dbReference type="EC" id="3.6.4.13"/>
    </reaction>
</comment>